<name>A0A813TSV7_9BILA</name>
<dbReference type="Gene3D" id="1.10.238.10">
    <property type="entry name" value="EF-hand"/>
    <property type="match status" value="1"/>
</dbReference>
<dbReference type="InterPro" id="IPR015943">
    <property type="entry name" value="WD40/YVTN_repeat-like_dom_sf"/>
</dbReference>
<evidence type="ECO:0000313" key="8">
    <source>
        <dbReference type="Proteomes" id="UP000663832"/>
    </source>
</evidence>
<dbReference type="GO" id="GO:0031514">
    <property type="term" value="C:motile cilium"/>
    <property type="evidence" value="ECO:0007669"/>
    <property type="project" value="TreeGrafter"/>
</dbReference>
<dbReference type="Gene3D" id="2.130.10.10">
    <property type="entry name" value="YVTN repeat-like/Quinoprotein amine dehydrogenase"/>
    <property type="match status" value="2"/>
</dbReference>
<accession>A0A813TSV7</accession>
<dbReference type="Pfam" id="PF00400">
    <property type="entry name" value="WD40"/>
    <property type="match status" value="2"/>
</dbReference>
<dbReference type="EMBL" id="CAJNOM010000020">
    <property type="protein sequence ID" value="CAF0818024.1"/>
    <property type="molecule type" value="Genomic_DNA"/>
</dbReference>
<comment type="caution">
    <text evidence="7">The sequence shown here is derived from an EMBL/GenBank/DDBJ whole genome shotgun (WGS) entry which is preliminary data.</text>
</comment>
<feature type="compositionally biased region" description="Low complexity" evidence="6">
    <location>
        <begin position="315"/>
        <end position="334"/>
    </location>
</feature>
<evidence type="ECO:0000256" key="4">
    <source>
        <dbReference type="ARBA" id="ARBA00023273"/>
    </source>
</evidence>
<feature type="region of interest" description="Disordered" evidence="6">
    <location>
        <begin position="1044"/>
        <end position="1082"/>
    </location>
</feature>
<evidence type="ECO:0000256" key="2">
    <source>
        <dbReference type="ARBA" id="ARBA00022574"/>
    </source>
</evidence>
<feature type="compositionally biased region" description="Pro residues" evidence="6">
    <location>
        <begin position="1"/>
        <end position="14"/>
    </location>
</feature>
<dbReference type="PANTHER" id="PTHR13720">
    <property type="entry name" value="WD-40 REPEAT PROTEIN"/>
    <property type="match status" value="1"/>
</dbReference>
<keyword evidence="4" id="KW-0966">Cell projection</keyword>
<keyword evidence="3" id="KW-0677">Repeat</keyword>
<dbReference type="InterPro" id="IPR036322">
    <property type="entry name" value="WD40_repeat_dom_sf"/>
</dbReference>
<dbReference type="AlphaFoldDB" id="A0A813TSV7"/>
<feature type="region of interest" description="Disordered" evidence="6">
    <location>
        <begin position="292"/>
        <end position="343"/>
    </location>
</feature>
<keyword evidence="2" id="KW-0853">WD repeat</keyword>
<evidence type="ECO:0000256" key="6">
    <source>
        <dbReference type="SAM" id="MobiDB-lite"/>
    </source>
</evidence>
<feature type="compositionally biased region" description="Polar residues" evidence="6">
    <location>
        <begin position="1064"/>
        <end position="1082"/>
    </location>
</feature>
<dbReference type="InterPro" id="IPR001680">
    <property type="entry name" value="WD40_rpt"/>
</dbReference>
<dbReference type="InterPro" id="IPR050630">
    <property type="entry name" value="WD_repeat_EMAP"/>
</dbReference>
<organism evidence="7 8">
    <name type="scientific">Adineta steineri</name>
    <dbReference type="NCBI Taxonomy" id="433720"/>
    <lineage>
        <taxon>Eukaryota</taxon>
        <taxon>Metazoa</taxon>
        <taxon>Spiralia</taxon>
        <taxon>Gnathifera</taxon>
        <taxon>Rotifera</taxon>
        <taxon>Eurotatoria</taxon>
        <taxon>Bdelloidea</taxon>
        <taxon>Adinetida</taxon>
        <taxon>Adinetidae</taxon>
        <taxon>Adineta</taxon>
    </lineage>
</organism>
<feature type="region of interest" description="Disordered" evidence="6">
    <location>
        <begin position="1"/>
        <end position="24"/>
    </location>
</feature>
<dbReference type="SUPFAM" id="SSF47473">
    <property type="entry name" value="EF-hand"/>
    <property type="match status" value="1"/>
</dbReference>
<comment type="subcellular location">
    <subcellularLocation>
        <location evidence="1">Cell projection</location>
        <location evidence="1">Cilium</location>
    </subcellularLocation>
</comment>
<proteinExistence type="predicted"/>
<keyword evidence="8" id="KW-1185">Reference proteome</keyword>
<dbReference type="SUPFAM" id="SSF50978">
    <property type="entry name" value="WD40 repeat-like"/>
    <property type="match status" value="2"/>
</dbReference>
<feature type="compositionally biased region" description="Basic and acidic residues" evidence="6">
    <location>
        <begin position="1048"/>
        <end position="1062"/>
    </location>
</feature>
<feature type="compositionally biased region" description="Basic and acidic residues" evidence="6">
    <location>
        <begin position="304"/>
        <end position="314"/>
    </location>
</feature>
<protein>
    <recommendedName>
        <fullName evidence="5">Cilia- and flagella-associated protein 251</fullName>
    </recommendedName>
</protein>
<evidence type="ECO:0000313" key="7">
    <source>
        <dbReference type="EMBL" id="CAF0818024.1"/>
    </source>
</evidence>
<dbReference type="SMART" id="SM00320">
    <property type="entry name" value="WD40"/>
    <property type="match status" value="8"/>
</dbReference>
<evidence type="ECO:0000256" key="3">
    <source>
        <dbReference type="ARBA" id="ARBA00022737"/>
    </source>
</evidence>
<evidence type="ECO:0000256" key="1">
    <source>
        <dbReference type="ARBA" id="ARBA00004138"/>
    </source>
</evidence>
<dbReference type="PANTHER" id="PTHR13720:SF13">
    <property type="entry name" value="CILIA- AND FLAGELLA-ASSOCIATED PROTEIN 251"/>
    <property type="match status" value="1"/>
</dbReference>
<reference evidence="7" key="1">
    <citation type="submission" date="2021-02" db="EMBL/GenBank/DDBJ databases">
        <authorList>
            <person name="Nowell W R."/>
        </authorList>
    </citation>
    <scope>NUCLEOTIDE SEQUENCE</scope>
</reference>
<dbReference type="InterPro" id="IPR011992">
    <property type="entry name" value="EF-hand-dom_pair"/>
</dbReference>
<gene>
    <name evidence="7" type="ORF">QVE165_LOCUS5102</name>
</gene>
<dbReference type="OrthoDB" id="4899631at2759"/>
<evidence type="ECO:0000256" key="5">
    <source>
        <dbReference type="ARBA" id="ARBA00040994"/>
    </source>
</evidence>
<dbReference type="Proteomes" id="UP000663832">
    <property type="component" value="Unassembled WGS sequence"/>
</dbReference>
<sequence length="1082" mass="123875">MSFAPPPDAPPYPATPDQENQDEETSTAAYAEILSFQWCFGFNKDLPVLNLSINKTKKIFFVSAQIGVMYDFANNRQQLLIGHRNNITCCCVSHDKRWLCTADSGRDCTIIIWDTITGLPNQTYFDVLNGTGTVAFSTDAKYLATLSQQSPQIISIWDWTAENDKPLCALELKREYSNQHYLQFNPRQSTQLVSNSSTQVLFFEWSNEYGLICFDPDLSERTFDISREKLGYITQSVFLVHPTQVVTGTTTGKLVLWDCKAYRDKLEMIKKQKQLNKTKQIEYSNQSTKIMDKKELTNDTMKSPADRELTRDTLKSSGSTRSGTLSSRKSSGKTLQEDDDYNNQKQVSFNEQQQMENINENDELSGDSPMNKQPLKLCEPQKKPITVLMTTGDLVVTGDSEGTIRFFDQELKLRMWFEHFRIGPVQSISFTYTTSDYTPPPLSSSLNFKQNESTLQQPPFSILDFTLSSSQAVIAHVTHSGQQVSIVKRDSPTAIYALDTHPFEHKLCFANASGRLQLWDYEQKQVITTVHRIQDNAITQLRYNHSANYIAVGYADGKLTICDALSLESVLQAPFHYAKAAIHLIEFSNTSDYLATAEEDFTISVYRQNLNSEEIYTFLGRYRAHYKPIRALFFGFTIDDNQPILTAVGADRILAEYDLNESEIDHLVLKPSTRIEQIAEPMSACYYPASLTQESFLVTVNNEYKYKLYNADTKMCRKTILGPTFGSPIRKIGILPKLDENSNEEYVYFMTTDKIGLQRLPLTGNPFDQMAIIAHPNRVSDIRASYDGKYLFTSGGLDNCVHMLSVNPQVLQAQAQLGGKDLIPFYKLLEGGREGEIFREMQELFYYSQLRYQDIHRFDRREISAKIPLSEIPFVMRALGYYPTEQEIEEMINEVKFSTYIDTKTYVEDIDLNDFIKLYINHRPAFGLNPADLTHAFNVLSDQLNSNNGQPEIYRENLLCLLQQYGEHINDYEMAECLANLLNLNHETTEMFDTMNADDACAFIENQLPEQVTIQKFMEDLLKMPTQYVDQVMYAVKAQQRRRSSLFDSKDKKRKSSIERPQRYRSSMTPTTQRTASPTNDI</sequence>